<proteinExistence type="predicted"/>
<accession>A0ACB9QA91</accession>
<name>A0ACB9QA91_BAUVA</name>
<evidence type="ECO:0000313" key="1">
    <source>
        <dbReference type="EMBL" id="KAI4357791.1"/>
    </source>
</evidence>
<dbReference type="Proteomes" id="UP000828941">
    <property type="component" value="Chromosome 1"/>
</dbReference>
<sequence>MVRGDIESGELYPSMLESPELRWGFIRKVYAIISIQLLTTCAIACLFVFYEPLNRFAKTGMNRIYVLIACLVFTLILLFPLYKWRKKHPLNLILLGLYTLGISVTVGIVCAFFHGRIILEAAGLTGVVVLSLTIYTFWAVKRGADFSFLGPFLFAAMMVILMFAIIQFVWPLGHLGRMIFSGVGALLMCGFIIFDTSNLIKNYNYDDYIWAAIAIYSDIVNLFLYLLSMLQELC</sequence>
<evidence type="ECO:0000313" key="2">
    <source>
        <dbReference type="Proteomes" id="UP000828941"/>
    </source>
</evidence>
<keyword evidence="2" id="KW-1185">Reference proteome</keyword>
<reference evidence="1 2" key="1">
    <citation type="journal article" date="2022" name="DNA Res.">
        <title>Chromosomal-level genome assembly of the orchid tree Bauhinia variegata (Leguminosae; Cercidoideae) supports the allotetraploid origin hypothesis of Bauhinia.</title>
        <authorList>
            <person name="Zhong Y."/>
            <person name="Chen Y."/>
            <person name="Zheng D."/>
            <person name="Pang J."/>
            <person name="Liu Y."/>
            <person name="Luo S."/>
            <person name="Meng S."/>
            <person name="Qian L."/>
            <person name="Wei D."/>
            <person name="Dai S."/>
            <person name="Zhou R."/>
        </authorList>
    </citation>
    <scope>NUCLEOTIDE SEQUENCE [LARGE SCALE GENOMIC DNA]</scope>
    <source>
        <strain evidence="1">BV-YZ2020</strain>
    </source>
</reference>
<protein>
    <submittedName>
        <fullName evidence="1">Uncharacterized protein</fullName>
    </submittedName>
</protein>
<organism evidence="1 2">
    <name type="scientific">Bauhinia variegata</name>
    <name type="common">Purple orchid tree</name>
    <name type="synonym">Phanera variegata</name>
    <dbReference type="NCBI Taxonomy" id="167791"/>
    <lineage>
        <taxon>Eukaryota</taxon>
        <taxon>Viridiplantae</taxon>
        <taxon>Streptophyta</taxon>
        <taxon>Embryophyta</taxon>
        <taxon>Tracheophyta</taxon>
        <taxon>Spermatophyta</taxon>
        <taxon>Magnoliopsida</taxon>
        <taxon>eudicotyledons</taxon>
        <taxon>Gunneridae</taxon>
        <taxon>Pentapetalae</taxon>
        <taxon>rosids</taxon>
        <taxon>fabids</taxon>
        <taxon>Fabales</taxon>
        <taxon>Fabaceae</taxon>
        <taxon>Cercidoideae</taxon>
        <taxon>Cercideae</taxon>
        <taxon>Bauhiniinae</taxon>
        <taxon>Bauhinia</taxon>
    </lineage>
</organism>
<gene>
    <name evidence="1" type="ORF">L6164_001717</name>
</gene>
<comment type="caution">
    <text evidence="1">The sequence shown here is derived from an EMBL/GenBank/DDBJ whole genome shotgun (WGS) entry which is preliminary data.</text>
</comment>
<dbReference type="EMBL" id="CM039426">
    <property type="protein sequence ID" value="KAI4357791.1"/>
    <property type="molecule type" value="Genomic_DNA"/>
</dbReference>